<keyword evidence="2" id="KW-1185">Reference proteome</keyword>
<proteinExistence type="predicted"/>
<gene>
    <name evidence="1" type="ORF">D1970_06230</name>
</gene>
<organism evidence="1 2">
    <name type="scientific">Mesobacillus zeae</name>
    <dbReference type="NCBI Taxonomy" id="1917180"/>
    <lineage>
        <taxon>Bacteria</taxon>
        <taxon>Bacillati</taxon>
        <taxon>Bacillota</taxon>
        <taxon>Bacilli</taxon>
        <taxon>Bacillales</taxon>
        <taxon>Bacillaceae</taxon>
        <taxon>Mesobacillus</taxon>
    </lineage>
</organism>
<dbReference type="RefSeq" id="WP_119112024.1">
    <property type="nucleotide sequence ID" value="NZ_CBCSEO010000006.1"/>
</dbReference>
<dbReference type="Proteomes" id="UP000265816">
    <property type="component" value="Unassembled WGS sequence"/>
</dbReference>
<evidence type="ECO:0000313" key="2">
    <source>
        <dbReference type="Proteomes" id="UP000265816"/>
    </source>
</evidence>
<sequence length="60" mass="6923">MSGLAVIQDIDQLLEYINQPARDFHQLWSDIDQLLPEINQHSQYINQTLANPGIFPTDNE</sequence>
<dbReference type="AlphaFoldDB" id="A0A398BA21"/>
<comment type="caution">
    <text evidence="1">The sequence shown here is derived from an EMBL/GenBank/DDBJ whole genome shotgun (WGS) entry which is preliminary data.</text>
</comment>
<dbReference type="EMBL" id="QWVT01000011">
    <property type="protein sequence ID" value="RID86845.1"/>
    <property type="molecule type" value="Genomic_DNA"/>
</dbReference>
<evidence type="ECO:0000313" key="1">
    <source>
        <dbReference type="EMBL" id="RID86845.1"/>
    </source>
</evidence>
<protein>
    <submittedName>
        <fullName evidence="1">Uncharacterized protein</fullName>
    </submittedName>
</protein>
<accession>A0A398BA21</accession>
<name>A0A398BA21_9BACI</name>
<reference evidence="1 2" key="1">
    <citation type="submission" date="2018-08" db="EMBL/GenBank/DDBJ databases">
        <title>Bacillus jemisoniae sp. nov., Bacillus chryseoplanitiae sp. nov., Bacillus resnikiae sp. nov., and Bacillus frankliniae sp. nov., isolated from Viking spacecraft and associated surfaces.</title>
        <authorList>
            <person name="Seuylemezian A."/>
            <person name="Vaishampayan P."/>
        </authorList>
    </citation>
    <scope>NUCLEOTIDE SEQUENCE [LARGE SCALE GENOMIC DNA]</scope>
    <source>
        <strain evidence="1 2">JJ-247</strain>
    </source>
</reference>